<feature type="transmembrane region" description="Helical" evidence="7">
    <location>
        <begin position="64"/>
        <end position="82"/>
    </location>
</feature>
<feature type="transmembrane region" description="Helical" evidence="7">
    <location>
        <begin position="188"/>
        <end position="209"/>
    </location>
</feature>
<organism evidence="9 10">
    <name type="scientific">Angustibacter luteus</name>
    <dbReference type="NCBI Taxonomy" id="658456"/>
    <lineage>
        <taxon>Bacteria</taxon>
        <taxon>Bacillati</taxon>
        <taxon>Actinomycetota</taxon>
        <taxon>Actinomycetes</taxon>
        <taxon>Kineosporiales</taxon>
        <taxon>Kineosporiaceae</taxon>
    </lineage>
</organism>
<feature type="transmembrane region" description="Helical" evidence="7">
    <location>
        <begin position="631"/>
        <end position="653"/>
    </location>
</feature>
<feature type="transmembrane region" description="Helical" evidence="7">
    <location>
        <begin position="161"/>
        <end position="181"/>
    </location>
</feature>
<feature type="transmembrane region" description="Helical" evidence="7">
    <location>
        <begin position="338"/>
        <end position="360"/>
    </location>
</feature>
<feature type="transmembrane region" description="Helical" evidence="7">
    <location>
        <begin position="433"/>
        <end position="458"/>
    </location>
</feature>
<evidence type="ECO:0000313" key="10">
    <source>
        <dbReference type="Proteomes" id="UP001596189"/>
    </source>
</evidence>
<feature type="transmembrane region" description="Helical" evidence="7">
    <location>
        <begin position="221"/>
        <end position="241"/>
    </location>
</feature>
<dbReference type="InterPro" id="IPR008457">
    <property type="entry name" value="Cu-R_CopD_dom"/>
</dbReference>
<dbReference type="Pfam" id="PF09678">
    <property type="entry name" value="Caa3_CtaG"/>
    <property type="match status" value="1"/>
</dbReference>
<evidence type="ECO:0000256" key="5">
    <source>
        <dbReference type="ARBA" id="ARBA00023136"/>
    </source>
</evidence>
<dbReference type="PANTHER" id="PTHR34820:SF4">
    <property type="entry name" value="INNER MEMBRANE PROTEIN YEBZ"/>
    <property type="match status" value="1"/>
</dbReference>
<evidence type="ECO:0000256" key="3">
    <source>
        <dbReference type="ARBA" id="ARBA00022692"/>
    </source>
</evidence>
<feature type="transmembrane region" description="Helical" evidence="7">
    <location>
        <begin position="511"/>
        <end position="534"/>
    </location>
</feature>
<feature type="domain" description="Copper resistance protein D" evidence="8">
    <location>
        <begin position="254"/>
        <end position="359"/>
    </location>
</feature>
<dbReference type="PANTHER" id="PTHR34820">
    <property type="entry name" value="INNER MEMBRANE PROTEIN YEBZ"/>
    <property type="match status" value="1"/>
</dbReference>
<evidence type="ECO:0000256" key="1">
    <source>
        <dbReference type="ARBA" id="ARBA00004651"/>
    </source>
</evidence>
<evidence type="ECO:0000256" key="2">
    <source>
        <dbReference type="ARBA" id="ARBA00022475"/>
    </source>
</evidence>
<proteinExistence type="predicted"/>
<evidence type="ECO:0000256" key="7">
    <source>
        <dbReference type="SAM" id="Phobius"/>
    </source>
</evidence>
<evidence type="ECO:0000256" key="4">
    <source>
        <dbReference type="ARBA" id="ARBA00022989"/>
    </source>
</evidence>
<dbReference type="Proteomes" id="UP001596189">
    <property type="component" value="Unassembled WGS sequence"/>
</dbReference>
<evidence type="ECO:0000313" key="9">
    <source>
        <dbReference type="EMBL" id="MFC6007157.1"/>
    </source>
</evidence>
<feature type="region of interest" description="Disordered" evidence="6">
    <location>
        <begin position="83"/>
        <end position="102"/>
    </location>
</feature>
<accession>A0ABW1JCU9</accession>
<keyword evidence="2" id="KW-1003">Cell membrane</keyword>
<comment type="subcellular location">
    <subcellularLocation>
        <location evidence="1">Cell membrane</location>
        <topology evidence="1">Multi-pass membrane protein</topology>
    </subcellularLocation>
</comment>
<sequence>MAASASLPRGLRLTRIAATITAAALLACVLGLLLTGASDALTVDDAGALTRWGLPVARVLNDVAASLTVGLLVLAAVALPAGPGRRRRGSGSPTSGVRHAPSPVIDGPSLAVVRLAGATALVWAAAGAVVLVLSYARLSGVAPGAPGFSAQLGSFLTQIDLLRALLISSLVVVVVATGAIVATRFNTVGWMAALAVGALLPVALTGHAAGSTDHELAVDSLAFHLVGVTVWVGGLAALMLLRAAVTAGDLDVVVVRRYSSLALWAFVAVGASGVVNAWLRLGGWSGLSTRYGVLVLAKVVALVLLGLAGLAHRRRTIARMSAAATDAQPARAGSQSAFWQLVAGELVVMGVAIGVAVALANSAPPRAEDAGGDAALALTGYPMPAPLEAITWLTSWRLDLLWTTVAVVLLGLYVTGAVRMARRGDGWPVMRTVSWVVGCLVLVWATGGAPGVYGRVLFSAHMLGHMTMSMVVPALLVLGAPVTLALRTLSPRHDGSRGPREWLLAVVHSRVLAVLGHPLVAAALFAGSLIAFYYSPLFELSLRTHTGHVLMHAHFLLVGYLFANVLIGVDPGPARPPYPMRLLLLFATMAFHAFFGVALIQGSQLLAPEVLASMGRTWGRSPLADQQYGGAIAWGVGELPVLLLGMGIAIAWVRSDDREARRSDRQADRDGDAELSEYNARLAQLAGRNDDEEVRR</sequence>
<feature type="transmembrane region" description="Helical" evidence="7">
    <location>
        <begin position="400"/>
        <end position="421"/>
    </location>
</feature>
<dbReference type="RefSeq" id="WP_345715961.1">
    <property type="nucleotide sequence ID" value="NZ_BAABFP010000004.1"/>
</dbReference>
<feature type="transmembrane region" description="Helical" evidence="7">
    <location>
        <begin position="581"/>
        <end position="600"/>
    </location>
</feature>
<feature type="transmembrane region" description="Helical" evidence="7">
    <location>
        <begin position="549"/>
        <end position="569"/>
    </location>
</feature>
<feature type="transmembrane region" description="Helical" evidence="7">
    <location>
        <begin position="291"/>
        <end position="311"/>
    </location>
</feature>
<protein>
    <submittedName>
        <fullName evidence="9">Cytochrome c oxidase assembly protein</fullName>
    </submittedName>
</protein>
<feature type="transmembrane region" description="Helical" evidence="7">
    <location>
        <begin position="470"/>
        <end position="490"/>
    </location>
</feature>
<reference evidence="10" key="1">
    <citation type="journal article" date="2019" name="Int. J. Syst. Evol. Microbiol.">
        <title>The Global Catalogue of Microorganisms (GCM) 10K type strain sequencing project: providing services to taxonomists for standard genome sequencing and annotation.</title>
        <authorList>
            <consortium name="The Broad Institute Genomics Platform"/>
            <consortium name="The Broad Institute Genome Sequencing Center for Infectious Disease"/>
            <person name="Wu L."/>
            <person name="Ma J."/>
        </authorList>
    </citation>
    <scope>NUCLEOTIDE SEQUENCE [LARGE SCALE GENOMIC DNA]</scope>
    <source>
        <strain evidence="10">KACC 14249</strain>
    </source>
</reference>
<dbReference type="Pfam" id="PF05425">
    <property type="entry name" value="CopD"/>
    <property type="match status" value="1"/>
</dbReference>
<feature type="transmembrane region" description="Helical" evidence="7">
    <location>
        <begin position="261"/>
        <end position="279"/>
    </location>
</feature>
<evidence type="ECO:0000256" key="6">
    <source>
        <dbReference type="SAM" id="MobiDB-lite"/>
    </source>
</evidence>
<comment type="caution">
    <text evidence="9">The sequence shown here is derived from an EMBL/GenBank/DDBJ whole genome shotgun (WGS) entry which is preliminary data.</text>
</comment>
<dbReference type="InterPro" id="IPR019108">
    <property type="entry name" value="Caa3_assmbl_CtaG-rel"/>
</dbReference>
<dbReference type="EMBL" id="JBHSRD010000003">
    <property type="protein sequence ID" value="MFC6007157.1"/>
    <property type="molecule type" value="Genomic_DNA"/>
</dbReference>
<keyword evidence="10" id="KW-1185">Reference proteome</keyword>
<feature type="transmembrane region" description="Helical" evidence="7">
    <location>
        <begin position="115"/>
        <end position="136"/>
    </location>
</feature>
<dbReference type="InterPro" id="IPR032694">
    <property type="entry name" value="CopC/D"/>
</dbReference>
<keyword evidence="3 7" id="KW-0812">Transmembrane</keyword>
<keyword evidence="4 7" id="KW-1133">Transmembrane helix</keyword>
<keyword evidence="5 7" id="KW-0472">Membrane</keyword>
<evidence type="ECO:0000259" key="8">
    <source>
        <dbReference type="Pfam" id="PF05425"/>
    </source>
</evidence>
<name>A0ABW1JCU9_9ACTN</name>
<gene>
    <name evidence="9" type="ORF">ACFQDO_08450</name>
</gene>